<dbReference type="GO" id="GO:0003677">
    <property type="term" value="F:DNA binding"/>
    <property type="evidence" value="ECO:0007669"/>
    <property type="project" value="UniProtKB-KW"/>
</dbReference>
<keyword evidence="6" id="KW-1185">Reference proteome</keyword>
<comment type="caution">
    <text evidence="5">The sequence shown here is derived from an EMBL/GenBank/DDBJ whole genome shotgun (WGS) entry which is preliminary data.</text>
</comment>
<name>A0A941AJ49_9ACTN</name>
<dbReference type="CDD" id="cd06170">
    <property type="entry name" value="LuxR_C_like"/>
    <property type="match status" value="1"/>
</dbReference>
<evidence type="ECO:0000259" key="4">
    <source>
        <dbReference type="PROSITE" id="PS50043"/>
    </source>
</evidence>
<dbReference type="PRINTS" id="PR00038">
    <property type="entry name" value="HTHLUXR"/>
</dbReference>
<reference evidence="5" key="1">
    <citation type="submission" date="2021-02" db="EMBL/GenBank/DDBJ databases">
        <title>Draft genome sequence of Microbispora sp. RL4-1S isolated from rice leaves in Thailand.</title>
        <authorList>
            <person name="Muangham S."/>
            <person name="Duangmal K."/>
        </authorList>
    </citation>
    <scope>NUCLEOTIDE SEQUENCE</scope>
    <source>
        <strain evidence="5">RL4-1S</strain>
    </source>
</reference>
<evidence type="ECO:0000256" key="2">
    <source>
        <dbReference type="ARBA" id="ARBA00023125"/>
    </source>
</evidence>
<dbReference type="Pfam" id="PF00196">
    <property type="entry name" value="GerE"/>
    <property type="match status" value="1"/>
</dbReference>
<protein>
    <submittedName>
        <fullName evidence="5">Helix-turn-helix transcriptional regulator</fullName>
    </submittedName>
</protein>
<evidence type="ECO:0000256" key="1">
    <source>
        <dbReference type="ARBA" id="ARBA00023015"/>
    </source>
</evidence>
<dbReference type="PANTHER" id="PTHR44688">
    <property type="entry name" value="DNA-BINDING TRANSCRIPTIONAL ACTIVATOR DEVR_DOSR"/>
    <property type="match status" value="1"/>
</dbReference>
<dbReference type="AlphaFoldDB" id="A0A941AJ49"/>
<proteinExistence type="predicted"/>
<feature type="domain" description="HTH luxR-type" evidence="4">
    <location>
        <begin position="15"/>
        <end position="80"/>
    </location>
</feature>
<keyword evidence="1" id="KW-0805">Transcription regulation</keyword>
<dbReference type="InterPro" id="IPR000792">
    <property type="entry name" value="Tscrpt_reg_LuxR_C"/>
</dbReference>
<evidence type="ECO:0000313" key="6">
    <source>
        <dbReference type="Proteomes" id="UP000674234"/>
    </source>
</evidence>
<dbReference type="InterPro" id="IPR016032">
    <property type="entry name" value="Sig_transdc_resp-reg_C-effctor"/>
</dbReference>
<keyword evidence="2" id="KW-0238">DNA-binding</keyword>
<dbReference type="GO" id="GO:0006355">
    <property type="term" value="P:regulation of DNA-templated transcription"/>
    <property type="evidence" value="ECO:0007669"/>
    <property type="project" value="InterPro"/>
</dbReference>
<accession>A0A941AJ49</accession>
<dbReference type="Proteomes" id="UP000674234">
    <property type="component" value="Unassembled WGS sequence"/>
</dbReference>
<dbReference type="SUPFAM" id="SSF46894">
    <property type="entry name" value="C-terminal effector domain of the bipartite response regulators"/>
    <property type="match status" value="1"/>
</dbReference>
<sequence>MSVCGAQPVVDYAGALTRVAELTARQLDVFECLGRGMSNRQIAAGLGISEYTVKVHIGKIIDVLGLDSRLQIGIVAYIHMTGCSCGVAEHGAVV</sequence>
<dbReference type="PANTHER" id="PTHR44688:SF16">
    <property type="entry name" value="DNA-BINDING TRANSCRIPTIONAL ACTIVATOR DEVR_DOSR"/>
    <property type="match status" value="1"/>
</dbReference>
<gene>
    <name evidence="5" type="ORF">JOL79_18815</name>
</gene>
<evidence type="ECO:0000313" key="5">
    <source>
        <dbReference type="EMBL" id="MBP2705866.1"/>
    </source>
</evidence>
<dbReference type="EMBL" id="JAFCNB010000009">
    <property type="protein sequence ID" value="MBP2705866.1"/>
    <property type="molecule type" value="Genomic_DNA"/>
</dbReference>
<organism evidence="5 6">
    <name type="scientific">Microbispora oryzae</name>
    <dbReference type="NCBI Taxonomy" id="2806554"/>
    <lineage>
        <taxon>Bacteria</taxon>
        <taxon>Bacillati</taxon>
        <taxon>Actinomycetota</taxon>
        <taxon>Actinomycetes</taxon>
        <taxon>Streptosporangiales</taxon>
        <taxon>Streptosporangiaceae</taxon>
        <taxon>Microbispora</taxon>
    </lineage>
</organism>
<dbReference type="RefSeq" id="WP_210157123.1">
    <property type="nucleotide sequence ID" value="NZ_JAFCNB010000009.1"/>
</dbReference>
<dbReference type="PROSITE" id="PS50043">
    <property type="entry name" value="HTH_LUXR_2"/>
    <property type="match status" value="1"/>
</dbReference>
<evidence type="ECO:0000256" key="3">
    <source>
        <dbReference type="ARBA" id="ARBA00023163"/>
    </source>
</evidence>
<dbReference type="Gene3D" id="1.10.10.10">
    <property type="entry name" value="Winged helix-like DNA-binding domain superfamily/Winged helix DNA-binding domain"/>
    <property type="match status" value="1"/>
</dbReference>
<dbReference type="SMART" id="SM00421">
    <property type="entry name" value="HTH_LUXR"/>
    <property type="match status" value="1"/>
</dbReference>
<dbReference type="InterPro" id="IPR036388">
    <property type="entry name" value="WH-like_DNA-bd_sf"/>
</dbReference>
<keyword evidence="3" id="KW-0804">Transcription</keyword>